<proteinExistence type="predicted"/>
<evidence type="ECO:0000256" key="1">
    <source>
        <dbReference type="SAM" id="SignalP"/>
    </source>
</evidence>
<keyword evidence="3" id="KW-1185">Reference proteome</keyword>
<keyword evidence="1" id="KW-0732">Signal</keyword>
<comment type="caution">
    <text evidence="2">The sequence shown here is derived from an EMBL/GenBank/DDBJ whole genome shotgun (WGS) entry which is preliminary data.</text>
</comment>
<gene>
    <name evidence="2" type="ORF">PPYR_13513</name>
</gene>
<protein>
    <recommendedName>
        <fullName evidence="4">DUF4789 domain-containing protein</fullName>
    </recommendedName>
</protein>
<reference evidence="2 3" key="1">
    <citation type="journal article" date="2018" name="Elife">
        <title>Firefly genomes illuminate parallel origins of bioluminescence in beetles.</title>
        <authorList>
            <person name="Fallon T.R."/>
            <person name="Lower S.E."/>
            <person name="Chang C.H."/>
            <person name="Bessho-Uehara M."/>
            <person name="Martin G.J."/>
            <person name="Bewick A.J."/>
            <person name="Behringer M."/>
            <person name="Debat H.J."/>
            <person name="Wong I."/>
            <person name="Day J.C."/>
            <person name="Suvorov A."/>
            <person name="Silva C.J."/>
            <person name="Stanger-Hall K.F."/>
            <person name="Hall D.W."/>
            <person name="Schmitz R.J."/>
            <person name="Nelson D.R."/>
            <person name="Lewis S.M."/>
            <person name="Shigenobu S."/>
            <person name="Bybee S.M."/>
            <person name="Larracuente A.M."/>
            <person name="Oba Y."/>
            <person name="Weng J.K."/>
        </authorList>
    </citation>
    <scope>NUCLEOTIDE SEQUENCE [LARGE SCALE GENOMIC DNA]</scope>
    <source>
        <strain evidence="2">1611_PpyrPB1</strain>
        <tissue evidence="2">Whole body</tissue>
    </source>
</reference>
<sequence length="210" mass="23179">MLFGLVLVSCVTLIVGQTPCDNLKATYRVFGCKPFCPNRVTYSCDVAPIRINYQQTTCYYQGDGKQYQPGDKIPTKVVSQAGTSCIYTCDTSDATVGPRWVASECSGEPTDATQLCSSQIVDYMGPFYKKYAPVFSSVVTSDCPRKWINDNFSNVPLDDCSANRYECCEVPTTTGYVKIGSKFAATTYIECECKCPPFLTCTEYPKPIAQ</sequence>
<dbReference type="EMBL" id="VVIM01000009">
    <property type="protein sequence ID" value="KAB0793893.1"/>
    <property type="molecule type" value="Genomic_DNA"/>
</dbReference>
<dbReference type="InParanoid" id="A0A5N4A998"/>
<accession>A0A5N4A998</accession>
<evidence type="ECO:0000313" key="2">
    <source>
        <dbReference type="EMBL" id="KAB0793893.1"/>
    </source>
</evidence>
<name>A0A5N4A998_PHOPY</name>
<evidence type="ECO:0008006" key="4">
    <source>
        <dbReference type="Google" id="ProtNLM"/>
    </source>
</evidence>
<feature type="signal peptide" evidence="1">
    <location>
        <begin position="1"/>
        <end position="16"/>
    </location>
</feature>
<dbReference type="Proteomes" id="UP000327044">
    <property type="component" value="Unassembled WGS sequence"/>
</dbReference>
<dbReference type="AlphaFoldDB" id="A0A5N4A998"/>
<evidence type="ECO:0000313" key="3">
    <source>
        <dbReference type="Proteomes" id="UP000327044"/>
    </source>
</evidence>
<feature type="chain" id="PRO_5024331938" description="DUF4789 domain-containing protein" evidence="1">
    <location>
        <begin position="17"/>
        <end position="210"/>
    </location>
</feature>
<organism evidence="2 3">
    <name type="scientific">Photinus pyralis</name>
    <name type="common">Common eastern firefly</name>
    <name type="synonym">Lampyris pyralis</name>
    <dbReference type="NCBI Taxonomy" id="7054"/>
    <lineage>
        <taxon>Eukaryota</taxon>
        <taxon>Metazoa</taxon>
        <taxon>Ecdysozoa</taxon>
        <taxon>Arthropoda</taxon>
        <taxon>Hexapoda</taxon>
        <taxon>Insecta</taxon>
        <taxon>Pterygota</taxon>
        <taxon>Neoptera</taxon>
        <taxon>Endopterygota</taxon>
        <taxon>Coleoptera</taxon>
        <taxon>Polyphaga</taxon>
        <taxon>Elateriformia</taxon>
        <taxon>Elateroidea</taxon>
        <taxon>Lampyridae</taxon>
        <taxon>Lampyrinae</taxon>
        <taxon>Photinus</taxon>
    </lineage>
</organism>